<evidence type="ECO:0000259" key="1">
    <source>
        <dbReference type="Pfam" id="PF03551"/>
    </source>
</evidence>
<organism evidence="2 3">
    <name type="scientific">Luedemannella flava</name>
    <dbReference type="NCBI Taxonomy" id="349316"/>
    <lineage>
        <taxon>Bacteria</taxon>
        <taxon>Bacillati</taxon>
        <taxon>Actinomycetota</taxon>
        <taxon>Actinomycetes</taxon>
        <taxon>Micromonosporales</taxon>
        <taxon>Micromonosporaceae</taxon>
        <taxon>Luedemannella</taxon>
    </lineage>
</organism>
<reference evidence="2 3" key="1">
    <citation type="journal article" date="2019" name="Int. J. Syst. Evol. Microbiol.">
        <title>The Global Catalogue of Microorganisms (GCM) 10K type strain sequencing project: providing services to taxonomists for standard genome sequencing and annotation.</title>
        <authorList>
            <consortium name="The Broad Institute Genomics Platform"/>
            <consortium name="The Broad Institute Genome Sequencing Center for Infectious Disease"/>
            <person name="Wu L."/>
            <person name="Ma J."/>
        </authorList>
    </citation>
    <scope>NUCLEOTIDE SEQUENCE [LARGE SCALE GENOMIC DNA]</scope>
    <source>
        <strain evidence="2 3">JCM 13250</strain>
    </source>
</reference>
<evidence type="ECO:0000313" key="2">
    <source>
        <dbReference type="EMBL" id="GAA1787229.1"/>
    </source>
</evidence>
<dbReference type="Proteomes" id="UP001500218">
    <property type="component" value="Unassembled WGS sequence"/>
</dbReference>
<accession>A0ABN2LG58</accession>
<dbReference type="PANTHER" id="PTHR43252">
    <property type="entry name" value="TRANSCRIPTIONAL REGULATOR YQJI"/>
    <property type="match status" value="1"/>
</dbReference>
<dbReference type="Pfam" id="PF03551">
    <property type="entry name" value="PadR"/>
    <property type="match status" value="1"/>
</dbReference>
<sequence length="222" mass="25285">MAITLLAMSTTRLMILGLVRWLQPVHGYLVRRELESWNVEEWAAIAPGSIYHALRKLAQEGMLEEVGTEQVDARPARTSYLVTAAGEQEFQELLRRYWWDYKAPVDPFQVAFSLIWAMPENEAAAALRHRAARLRTIAGGFTAMLASEFMQATKPVHVGWMFELSVGRAELEADWCERTADRIEAGELRAEWGPAGLDERSEAMRVLRAQRERDGQSRPIEE</sequence>
<keyword evidence="3" id="KW-1185">Reference proteome</keyword>
<dbReference type="SUPFAM" id="SSF46785">
    <property type="entry name" value="Winged helix' DNA-binding domain"/>
    <property type="match status" value="1"/>
</dbReference>
<dbReference type="Gene3D" id="1.10.10.10">
    <property type="entry name" value="Winged helix-like DNA-binding domain superfamily/Winged helix DNA-binding domain"/>
    <property type="match status" value="1"/>
</dbReference>
<dbReference type="EMBL" id="BAAALT010000013">
    <property type="protein sequence ID" value="GAA1787229.1"/>
    <property type="molecule type" value="Genomic_DNA"/>
</dbReference>
<proteinExistence type="predicted"/>
<evidence type="ECO:0000313" key="3">
    <source>
        <dbReference type="Proteomes" id="UP001500218"/>
    </source>
</evidence>
<dbReference type="PANTHER" id="PTHR43252:SF6">
    <property type="entry name" value="NEGATIVE TRANSCRIPTION REGULATOR PADR"/>
    <property type="match status" value="1"/>
</dbReference>
<dbReference type="InterPro" id="IPR036390">
    <property type="entry name" value="WH_DNA-bd_sf"/>
</dbReference>
<dbReference type="InterPro" id="IPR036388">
    <property type="entry name" value="WH-like_DNA-bd_sf"/>
</dbReference>
<comment type="caution">
    <text evidence="2">The sequence shown here is derived from an EMBL/GenBank/DDBJ whole genome shotgun (WGS) entry which is preliminary data.</text>
</comment>
<protein>
    <submittedName>
        <fullName evidence="2">PadR family transcriptional regulator</fullName>
    </submittedName>
</protein>
<dbReference type="InterPro" id="IPR005149">
    <property type="entry name" value="Tscrpt_reg_PadR_N"/>
</dbReference>
<gene>
    <name evidence="2" type="ORF">GCM10009682_06570</name>
</gene>
<feature type="domain" description="Transcription regulator PadR N-terminal" evidence="1">
    <location>
        <begin position="15"/>
        <end position="92"/>
    </location>
</feature>
<name>A0ABN2LG58_9ACTN</name>